<dbReference type="EMBL" id="CP101462">
    <property type="protein sequence ID" value="UTT43862.1"/>
    <property type="molecule type" value="Genomic_DNA"/>
</dbReference>
<reference evidence="2" key="1">
    <citation type="submission" date="2022-07" db="EMBL/GenBank/DDBJ databases">
        <title>Complete genome of CX2.</title>
        <authorList>
            <person name="Cao G."/>
        </authorList>
    </citation>
    <scope>NUCLEOTIDE SEQUENCE</scope>
    <source>
        <strain evidence="2">CX2</strain>
    </source>
</reference>
<keyword evidence="1" id="KW-0812">Transmembrane</keyword>
<accession>A0ABY5FRN7</accession>
<organism evidence="2 3">
    <name type="scientific">Exiguobacterium aurantiacum</name>
    <dbReference type="NCBI Taxonomy" id="33987"/>
    <lineage>
        <taxon>Bacteria</taxon>
        <taxon>Bacillati</taxon>
        <taxon>Bacillota</taxon>
        <taxon>Bacilli</taxon>
        <taxon>Bacillales</taxon>
        <taxon>Bacillales Family XII. Incertae Sedis</taxon>
        <taxon>Exiguobacterium</taxon>
    </lineage>
</organism>
<gene>
    <name evidence="2" type="ORF">NMQ00_05000</name>
</gene>
<feature type="transmembrane region" description="Helical" evidence="1">
    <location>
        <begin position="95"/>
        <end position="124"/>
    </location>
</feature>
<protein>
    <submittedName>
        <fullName evidence="2">ABC transporter permease</fullName>
    </submittedName>
</protein>
<keyword evidence="3" id="KW-1185">Reference proteome</keyword>
<feature type="transmembrane region" description="Helical" evidence="1">
    <location>
        <begin position="156"/>
        <end position="180"/>
    </location>
</feature>
<keyword evidence="1" id="KW-1133">Transmembrane helix</keyword>
<feature type="transmembrane region" description="Helical" evidence="1">
    <location>
        <begin position="56"/>
        <end position="74"/>
    </location>
</feature>
<evidence type="ECO:0000313" key="3">
    <source>
        <dbReference type="Proteomes" id="UP001060325"/>
    </source>
</evidence>
<feature type="transmembrane region" description="Helical" evidence="1">
    <location>
        <begin position="187"/>
        <end position="208"/>
    </location>
</feature>
<dbReference type="Proteomes" id="UP001060325">
    <property type="component" value="Chromosome"/>
</dbReference>
<sequence length="259" mass="29960">MKQLIQRELTNIWTVRSMLVYATIIFIVPLVQFMTIRERYQFFEPIEVFEESVSTIPSMLFPVLAILIFLPNILAEHRHHFVTYTRTRVDLSKYLFVKGLVNAVLSGVVLFLMIFVTFLFVLYIEPMLHLVTYTDVTAGAIVPQTTLSFLADIHPLLYGFSYAVWIGLNGALYATMAYLFMLTLENVFVAISLPFLAYHILNFVTGMVQLPQFSPLSTLFPFNISAQPVWTIFVPFLIFVSLVVGIYVFRLRPRREWSF</sequence>
<keyword evidence="1" id="KW-0472">Membrane</keyword>
<name>A0ABY5FRN7_9BACL</name>
<proteinExistence type="predicted"/>
<feature type="transmembrane region" description="Helical" evidence="1">
    <location>
        <begin position="228"/>
        <end position="249"/>
    </location>
</feature>
<evidence type="ECO:0000256" key="1">
    <source>
        <dbReference type="SAM" id="Phobius"/>
    </source>
</evidence>
<feature type="transmembrane region" description="Helical" evidence="1">
    <location>
        <begin position="12"/>
        <end position="36"/>
    </location>
</feature>
<evidence type="ECO:0000313" key="2">
    <source>
        <dbReference type="EMBL" id="UTT43862.1"/>
    </source>
</evidence>
<dbReference type="RefSeq" id="WP_255178200.1">
    <property type="nucleotide sequence ID" value="NZ_CP101462.1"/>
</dbReference>